<evidence type="ECO:0000313" key="7">
    <source>
        <dbReference type="Proteomes" id="UP000198287"/>
    </source>
</evidence>
<evidence type="ECO:0000256" key="1">
    <source>
        <dbReference type="ARBA" id="ARBA00005964"/>
    </source>
</evidence>
<sequence length="368" mass="40024">MAVLFLSPSHVSFCRLLVLYSCGLTFLGVSKSFVRAQREDYDNPDDVTFRWVPVSDTGGGGVGERRRVRVYGTVSNFTAGNFMNTSYATFYGIPFALAPTSHLRFTRPTLRYLDKDFRATVPPLGCPQLFGGGGGGMIGSEDCLQLNVYVPTMTGGDSMPVLVWIHGDNPDRLTGAKVLAPLTSGKAMDIDPAFFMPGRMVVVVPQYRLGTLGFASTVNEDLSGNSGLFDILLSLEWVAKFISHFSGDPGQVTLLGGSLVGLLATTELGRGFFQRVILMGGGSPISPLIAVDPTPKVTYGEVALQNGCPSFPSSHFVRCMQARRVGSIVEADARLAVSRYIFTYEEIFAVFRFRVQEIRAKSGYLQIF</sequence>
<dbReference type="OrthoDB" id="408631at2759"/>
<gene>
    <name evidence="6" type="ORF">Fcan01_14193</name>
</gene>
<dbReference type="InterPro" id="IPR029058">
    <property type="entry name" value="AB_hydrolase_fold"/>
</dbReference>
<dbReference type="OMA" id="WVAKFIS"/>
<protein>
    <submittedName>
        <fullName evidence="6">Esterase E4</fullName>
    </submittedName>
</protein>
<proteinExistence type="inferred from homology"/>
<evidence type="ECO:0000256" key="3">
    <source>
        <dbReference type="ARBA" id="ARBA00022801"/>
    </source>
</evidence>
<dbReference type="PANTHER" id="PTHR43142:SF1">
    <property type="entry name" value="CARBOXYLIC ESTER HYDROLASE"/>
    <property type="match status" value="1"/>
</dbReference>
<accession>A0A226E3B4</accession>
<keyword evidence="7" id="KW-1185">Reference proteome</keyword>
<dbReference type="Proteomes" id="UP000198287">
    <property type="component" value="Unassembled WGS sequence"/>
</dbReference>
<dbReference type="Gene3D" id="3.40.50.1820">
    <property type="entry name" value="alpha/beta hydrolase"/>
    <property type="match status" value="1"/>
</dbReference>
<dbReference type="GO" id="GO:0052689">
    <property type="term" value="F:carboxylic ester hydrolase activity"/>
    <property type="evidence" value="ECO:0007669"/>
    <property type="project" value="UniProtKB-KW"/>
</dbReference>
<evidence type="ECO:0000256" key="4">
    <source>
        <dbReference type="ARBA" id="ARBA00023180"/>
    </source>
</evidence>
<comment type="caution">
    <text evidence="6">The sequence shown here is derived from an EMBL/GenBank/DDBJ whole genome shotgun (WGS) entry which is preliminary data.</text>
</comment>
<feature type="domain" description="Carboxylesterase type B" evidence="5">
    <location>
        <begin position="79"/>
        <end position="334"/>
    </location>
</feature>
<keyword evidence="4" id="KW-0325">Glycoprotein</keyword>
<dbReference type="AlphaFoldDB" id="A0A226E3B4"/>
<comment type="similarity">
    <text evidence="1">Belongs to the type-B carboxylesterase/lipase family.</text>
</comment>
<dbReference type="PANTHER" id="PTHR43142">
    <property type="entry name" value="CARBOXYLIC ESTER HYDROLASE"/>
    <property type="match status" value="1"/>
</dbReference>
<dbReference type="SUPFAM" id="SSF53474">
    <property type="entry name" value="alpha/beta-Hydrolases"/>
    <property type="match status" value="1"/>
</dbReference>
<dbReference type="InterPro" id="IPR002018">
    <property type="entry name" value="CarbesteraseB"/>
</dbReference>
<reference evidence="6 7" key="1">
    <citation type="submission" date="2015-12" db="EMBL/GenBank/DDBJ databases">
        <title>The genome of Folsomia candida.</title>
        <authorList>
            <person name="Faddeeva A."/>
            <person name="Derks M.F."/>
            <person name="Anvar Y."/>
            <person name="Smit S."/>
            <person name="Van Straalen N."/>
            <person name="Roelofs D."/>
        </authorList>
    </citation>
    <scope>NUCLEOTIDE SEQUENCE [LARGE SCALE GENOMIC DNA]</scope>
    <source>
        <strain evidence="6 7">VU population</strain>
        <tissue evidence="6">Whole body</tissue>
    </source>
</reference>
<evidence type="ECO:0000313" key="6">
    <source>
        <dbReference type="EMBL" id="OXA50986.1"/>
    </source>
</evidence>
<evidence type="ECO:0000259" key="5">
    <source>
        <dbReference type="Pfam" id="PF00135"/>
    </source>
</evidence>
<organism evidence="6 7">
    <name type="scientific">Folsomia candida</name>
    <name type="common">Springtail</name>
    <dbReference type="NCBI Taxonomy" id="158441"/>
    <lineage>
        <taxon>Eukaryota</taxon>
        <taxon>Metazoa</taxon>
        <taxon>Ecdysozoa</taxon>
        <taxon>Arthropoda</taxon>
        <taxon>Hexapoda</taxon>
        <taxon>Collembola</taxon>
        <taxon>Entomobryomorpha</taxon>
        <taxon>Isotomoidea</taxon>
        <taxon>Isotomidae</taxon>
        <taxon>Proisotominae</taxon>
        <taxon>Folsomia</taxon>
    </lineage>
</organism>
<dbReference type="EMBL" id="LNIX01000008">
    <property type="protein sequence ID" value="OXA50986.1"/>
    <property type="molecule type" value="Genomic_DNA"/>
</dbReference>
<keyword evidence="2" id="KW-0719">Serine esterase</keyword>
<keyword evidence="3" id="KW-0378">Hydrolase</keyword>
<dbReference type="Pfam" id="PF00135">
    <property type="entry name" value="COesterase"/>
    <property type="match status" value="1"/>
</dbReference>
<evidence type="ECO:0000256" key="2">
    <source>
        <dbReference type="ARBA" id="ARBA00022487"/>
    </source>
</evidence>
<dbReference type="STRING" id="158441.A0A226E3B4"/>
<name>A0A226E3B4_FOLCA</name>